<keyword evidence="3" id="KW-0804">Transcription</keyword>
<dbReference type="EMBL" id="BMDX01000030">
    <property type="protein sequence ID" value="GGA89920.1"/>
    <property type="molecule type" value="Genomic_DNA"/>
</dbReference>
<dbReference type="CDD" id="cd07377">
    <property type="entry name" value="WHTH_GntR"/>
    <property type="match status" value="1"/>
</dbReference>
<dbReference type="Gene3D" id="1.20.120.530">
    <property type="entry name" value="GntR ligand-binding domain-like"/>
    <property type="match status" value="1"/>
</dbReference>
<comment type="caution">
    <text evidence="5">The sequence shown here is derived from an EMBL/GenBank/DDBJ whole genome shotgun (WGS) entry which is preliminary data.</text>
</comment>
<proteinExistence type="predicted"/>
<dbReference type="Pfam" id="PF07729">
    <property type="entry name" value="FCD"/>
    <property type="match status" value="1"/>
</dbReference>
<dbReference type="GO" id="GO:0003677">
    <property type="term" value="F:DNA binding"/>
    <property type="evidence" value="ECO:0007669"/>
    <property type="project" value="UniProtKB-KW"/>
</dbReference>
<dbReference type="InterPro" id="IPR000524">
    <property type="entry name" value="Tscrpt_reg_HTH_GntR"/>
</dbReference>
<evidence type="ECO:0000256" key="3">
    <source>
        <dbReference type="ARBA" id="ARBA00023163"/>
    </source>
</evidence>
<dbReference type="GO" id="GO:0003700">
    <property type="term" value="F:DNA-binding transcription factor activity"/>
    <property type="evidence" value="ECO:0007669"/>
    <property type="project" value="InterPro"/>
</dbReference>
<feature type="domain" description="HTH gntR-type" evidence="4">
    <location>
        <begin position="11"/>
        <end position="78"/>
    </location>
</feature>
<evidence type="ECO:0000256" key="1">
    <source>
        <dbReference type="ARBA" id="ARBA00023015"/>
    </source>
</evidence>
<sequence length="205" mass="23192">MGLGMRAKKIISVREQIADALRSDIISGDLAPNTKLNEHQLAERFGVSRGPVRDVILKLTKEGLLISKDNVGSSVNSPLTPDMQKLSIALRKKIEEFAAKQLIETVTDQELDHLDSLIAKMEELFEAGEFTELTKTDIAFHQYYVELGGGDSLLNIWYPIVIRMRMNYHRIKNADKLVDEHTDIVNAFRARDYKAAVEAIRKNIK</sequence>
<dbReference type="InterPro" id="IPR011711">
    <property type="entry name" value="GntR_C"/>
</dbReference>
<dbReference type="InterPro" id="IPR036390">
    <property type="entry name" value="WH_DNA-bd_sf"/>
</dbReference>
<dbReference type="PANTHER" id="PTHR43537:SF45">
    <property type="entry name" value="GNTR FAMILY REGULATORY PROTEIN"/>
    <property type="match status" value="1"/>
</dbReference>
<dbReference type="SMART" id="SM00895">
    <property type="entry name" value="FCD"/>
    <property type="match status" value="1"/>
</dbReference>
<dbReference type="PROSITE" id="PS50949">
    <property type="entry name" value="HTH_GNTR"/>
    <property type="match status" value="1"/>
</dbReference>
<accession>A0A8J2UAM1</accession>
<dbReference type="PANTHER" id="PTHR43537">
    <property type="entry name" value="TRANSCRIPTIONAL REGULATOR, GNTR FAMILY"/>
    <property type="match status" value="1"/>
</dbReference>
<organism evidence="5 6">
    <name type="scientific">Neiella marina</name>
    <dbReference type="NCBI Taxonomy" id="508461"/>
    <lineage>
        <taxon>Bacteria</taxon>
        <taxon>Pseudomonadati</taxon>
        <taxon>Pseudomonadota</taxon>
        <taxon>Gammaproteobacteria</taxon>
        <taxon>Alteromonadales</taxon>
        <taxon>Echinimonadaceae</taxon>
        <taxon>Neiella</taxon>
    </lineage>
</organism>
<dbReference type="PRINTS" id="PR00035">
    <property type="entry name" value="HTHGNTR"/>
</dbReference>
<evidence type="ECO:0000259" key="4">
    <source>
        <dbReference type="PROSITE" id="PS50949"/>
    </source>
</evidence>
<dbReference type="Proteomes" id="UP000619743">
    <property type="component" value="Unassembled WGS sequence"/>
</dbReference>
<dbReference type="SUPFAM" id="SSF46785">
    <property type="entry name" value="Winged helix' DNA-binding domain"/>
    <property type="match status" value="1"/>
</dbReference>
<dbReference type="Gene3D" id="1.10.10.10">
    <property type="entry name" value="Winged helix-like DNA-binding domain superfamily/Winged helix DNA-binding domain"/>
    <property type="match status" value="1"/>
</dbReference>
<evidence type="ECO:0000313" key="6">
    <source>
        <dbReference type="Proteomes" id="UP000619743"/>
    </source>
</evidence>
<dbReference type="InterPro" id="IPR036388">
    <property type="entry name" value="WH-like_DNA-bd_sf"/>
</dbReference>
<evidence type="ECO:0000313" key="5">
    <source>
        <dbReference type="EMBL" id="GGA89920.1"/>
    </source>
</evidence>
<dbReference type="Pfam" id="PF00392">
    <property type="entry name" value="GntR"/>
    <property type="match status" value="1"/>
</dbReference>
<dbReference type="InterPro" id="IPR008920">
    <property type="entry name" value="TF_FadR/GntR_C"/>
</dbReference>
<keyword evidence="1" id="KW-0805">Transcription regulation</keyword>
<evidence type="ECO:0000256" key="2">
    <source>
        <dbReference type="ARBA" id="ARBA00023125"/>
    </source>
</evidence>
<gene>
    <name evidence="5" type="ORF">GCM10011369_35120</name>
</gene>
<dbReference type="AlphaFoldDB" id="A0A8J2UAM1"/>
<protein>
    <submittedName>
        <fullName evidence="5">GntR family transcriptional regulator</fullName>
    </submittedName>
</protein>
<name>A0A8J2UAM1_9GAMM</name>
<dbReference type="SMART" id="SM00345">
    <property type="entry name" value="HTH_GNTR"/>
    <property type="match status" value="1"/>
</dbReference>
<dbReference type="SUPFAM" id="SSF48008">
    <property type="entry name" value="GntR ligand-binding domain-like"/>
    <property type="match status" value="1"/>
</dbReference>
<keyword evidence="6" id="KW-1185">Reference proteome</keyword>
<reference evidence="6" key="1">
    <citation type="journal article" date="2019" name="Int. J. Syst. Evol. Microbiol.">
        <title>The Global Catalogue of Microorganisms (GCM) 10K type strain sequencing project: providing services to taxonomists for standard genome sequencing and annotation.</title>
        <authorList>
            <consortium name="The Broad Institute Genomics Platform"/>
            <consortium name="The Broad Institute Genome Sequencing Center for Infectious Disease"/>
            <person name="Wu L."/>
            <person name="Ma J."/>
        </authorList>
    </citation>
    <scope>NUCLEOTIDE SEQUENCE [LARGE SCALE GENOMIC DNA]</scope>
    <source>
        <strain evidence="6">CGMCC 1.10130</strain>
    </source>
</reference>
<keyword evidence="2" id="KW-0238">DNA-binding</keyword>